<evidence type="ECO:0000313" key="3">
    <source>
        <dbReference type="EMBL" id="SSX32299.1"/>
    </source>
</evidence>
<feature type="compositionally biased region" description="Polar residues" evidence="1">
    <location>
        <begin position="1"/>
        <end position="42"/>
    </location>
</feature>
<feature type="region of interest" description="Disordered" evidence="1">
    <location>
        <begin position="1"/>
        <end position="93"/>
    </location>
</feature>
<gene>
    <name evidence="2" type="primary">CSON004826</name>
</gene>
<name>A0A336L836_CULSO</name>
<dbReference type="PANTHER" id="PTHR15405">
    <property type="entry name" value="PROLINE-RICH NUCLEAR RECEPTOR COACTIVATOR"/>
    <property type="match status" value="1"/>
</dbReference>
<protein>
    <submittedName>
        <fullName evidence="2">CSON004826 protein</fullName>
    </submittedName>
</protein>
<dbReference type="InterPro" id="IPR026780">
    <property type="entry name" value="PNRC1/2"/>
</dbReference>
<evidence type="ECO:0000256" key="1">
    <source>
        <dbReference type="SAM" id="MobiDB-lite"/>
    </source>
</evidence>
<accession>A0A336L836</accession>
<dbReference type="EMBL" id="UFQS01001984">
    <property type="protein sequence ID" value="SSX12857.1"/>
    <property type="molecule type" value="Genomic_DNA"/>
</dbReference>
<proteinExistence type="predicted"/>
<feature type="region of interest" description="Disordered" evidence="1">
    <location>
        <begin position="133"/>
        <end position="156"/>
    </location>
</feature>
<dbReference type="EMBL" id="UFQT01001984">
    <property type="protein sequence ID" value="SSX32299.1"/>
    <property type="molecule type" value="Genomic_DNA"/>
</dbReference>
<reference evidence="3" key="2">
    <citation type="submission" date="2018-07" db="EMBL/GenBank/DDBJ databases">
        <authorList>
            <person name="Quirk P.G."/>
            <person name="Krulwich T.A."/>
        </authorList>
    </citation>
    <scope>NUCLEOTIDE SEQUENCE</scope>
</reference>
<dbReference type="AlphaFoldDB" id="A0A336L836"/>
<dbReference type="VEuPathDB" id="VectorBase:CSON004826"/>
<reference evidence="2" key="1">
    <citation type="submission" date="2018-04" db="EMBL/GenBank/DDBJ databases">
        <authorList>
            <person name="Go L.Y."/>
            <person name="Mitchell J.A."/>
        </authorList>
    </citation>
    <scope>NUCLEOTIDE SEQUENCE</scope>
    <source>
        <tissue evidence="2">Whole organism</tissue>
    </source>
</reference>
<organism evidence="2">
    <name type="scientific">Culicoides sonorensis</name>
    <name type="common">Biting midge</name>
    <dbReference type="NCBI Taxonomy" id="179676"/>
    <lineage>
        <taxon>Eukaryota</taxon>
        <taxon>Metazoa</taxon>
        <taxon>Ecdysozoa</taxon>
        <taxon>Arthropoda</taxon>
        <taxon>Hexapoda</taxon>
        <taxon>Insecta</taxon>
        <taxon>Pterygota</taxon>
        <taxon>Neoptera</taxon>
        <taxon>Endopterygota</taxon>
        <taxon>Diptera</taxon>
        <taxon>Nematocera</taxon>
        <taxon>Chironomoidea</taxon>
        <taxon>Ceratopogonidae</taxon>
        <taxon>Ceratopogoninae</taxon>
        <taxon>Culicoides</taxon>
        <taxon>Monoculicoides</taxon>
    </lineage>
</organism>
<sequence length="156" mass="17201">MTNSHNKVYNQYRGNGSPKGSASTPDRFFNNSPPYLNSGGRTNNNNNNKNRQQRSPSTKYFNSQPSSNICITPNKYQQQQRNSNNKTNNGRSPISSAVLVLGSSPIAGSPPNFSHFASSKCYDAPLPTSLPKPPHHWTSCSQEANKQGAKRDFVQI</sequence>
<evidence type="ECO:0000313" key="2">
    <source>
        <dbReference type="EMBL" id="SSX12857.1"/>
    </source>
</evidence>
<feature type="compositionally biased region" description="Polar residues" evidence="1">
    <location>
        <begin position="53"/>
        <end position="93"/>
    </location>
</feature>